<dbReference type="AlphaFoldDB" id="A0A422QQD0"/>
<proteinExistence type="predicted"/>
<dbReference type="RefSeq" id="WP_123068102.1">
    <property type="nucleotide sequence ID" value="NZ_JSAB01000025.1"/>
</dbReference>
<evidence type="ECO:0000259" key="2">
    <source>
        <dbReference type="Pfam" id="PF07811"/>
    </source>
</evidence>
<keyword evidence="4" id="KW-1185">Reference proteome</keyword>
<protein>
    <recommendedName>
        <fullName evidence="2">TadE-like domain-containing protein</fullName>
    </recommendedName>
</protein>
<accession>A0A422QQD0</accession>
<dbReference type="InterPro" id="IPR012495">
    <property type="entry name" value="TadE-like_dom"/>
</dbReference>
<reference evidence="3" key="1">
    <citation type="submission" date="2014-10" db="EMBL/GenBank/DDBJ databases">
        <title>Massilia sp. genome.</title>
        <authorList>
            <person name="Xu B."/>
            <person name="Dai L."/>
            <person name="Huang Z."/>
        </authorList>
    </citation>
    <scope>NUCLEOTIDE SEQUENCE [LARGE SCALE GENOMIC DNA]</scope>
    <source>
        <strain evidence="3">CFS-1</strain>
    </source>
</reference>
<feature type="domain" description="TadE-like" evidence="2">
    <location>
        <begin position="12"/>
        <end position="54"/>
    </location>
</feature>
<organism evidence="3 4">
    <name type="scientific">Massilia aurea</name>
    <dbReference type="NCBI Taxonomy" id="373040"/>
    <lineage>
        <taxon>Bacteria</taxon>
        <taxon>Pseudomonadati</taxon>
        <taxon>Pseudomonadota</taxon>
        <taxon>Betaproteobacteria</taxon>
        <taxon>Burkholderiales</taxon>
        <taxon>Oxalobacteraceae</taxon>
        <taxon>Telluria group</taxon>
        <taxon>Massilia</taxon>
    </lineage>
</organism>
<dbReference type="Pfam" id="PF07811">
    <property type="entry name" value="TadE"/>
    <property type="match status" value="1"/>
</dbReference>
<sequence length="152" mass="16507">MNLALPWRRQRGVAAVEFAVLLPCLALVLASLILCARLMWHYTVAHKAAQDAARYMATVPAVEMRSPALAVEAKAVAVEIAKREMVDLALGRNAATTDVQCDSYNCGFLIGEVPSTVKVALALRIRDPIFNLYLGPYGLPIVVNVVEPYVGK</sequence>
<dbReference type="Proteomes" id="UP000283254">
    <property type="component" value="Unassembled WGS sequence"/>
</dbReference>
<comment type="caution">
    <text evidence="3">The sequence shown here is derived from an EMBL/GenBank/DDBJ whole genome shotgun (WGS) entry which is preliminary data.</text>
</comment>
<dbReference type="OrthoDB" id="8708025at2"/>
<evidence type="ECO:0000313" key="4">
    <source>
        <dbReference type="Proteomes" id="UP000283254"/>
    </source>
</evidence>
<evidence type="ECO:0000313" key="3">
    <source>
        <dbReference type="EMBL" id="RNF32204.1"/>
    </source>
</evidence>
<keyword evidence="1" id="KW-0472">Membrane</keyword>
<name>A0A422QQD0_9BURK</name>
<evidence type="ECO:0000256" key="1">
    <source>
        <dbReference type="SAM" id="Phobius"/>
    </source>
</evidence>
<gene>
    <name evidence="3" type="ORF">NM04_03205</name>
</gene>
<keyword evidence="1" id="KW-1133">Transmembrane helix</keyword>
<feature type="transmembrane region" description="Helical" evidence="1">
    <location>
        <begin position="20"/>
        <end position="40"/>
    </location>
</feature>
<dbReference type="EMBL" id="JSAB01000025">
    <property type="protein sequence ID" value="RNF32204.1"/>
    <property type="molecule type" value="Genomic_DNA"/>
</dbReference>
<keyword evidence="1" id="KW-0812">Transmembrane</keyword>